<sequence>MTRRALEIPEIVRLICDEIEEQHSIGDNPSFSSVLASTARVSPLFATDCLARLWSSQRSLSNFLRLLPDECYTMDDYNVQTMTLKRTLTAKDVERPMLYAAWIKEMRCECLPPAPVCDALSHHTIHGVMLHSLSSLQYNVSSAEHATLPYISLFLASTLHTLHITAHGDSTSFLTTHGDRCANVKEFSMFTVEPFTPANTSTAFNSFLRHLTQIHTIDVDSMVCASFGQLAALPTLQTDLQLRLSSFKTTGKILKALDMPQLNSIEMDSVFYAKADVIRAIFQGFQEQLQTKQLQAIRIDTDPDTVPNNFSTHDAITLQSIEPLLTFTSLTHVDLRLNAGFELSNHCVARVAEAWPLIETLRLALPYDTRHAAASAITIAGLQTFACNCPHLETLGVSLDGSVEPPEVNSIDIFAHQDRLRILEVGISVVRYPESAADFLSAVFPALNKIETYWECSNVIRDEFDAVSGWKFVETQLKFGVKVRKRERLLGQLHGSSLPALREKDDSDED</sequence>
<reference evidence="1" key="1">
    <citation type="submission" date="2023-03" db="EMBL/GenBank/DDBJ databases">
        <title>Massive genome expansion in bonnet fungi (Mycena s.s.) driven by repeated elements and novel gene families across ecological guilds.</title>
        <authorList>
            <consortium name="Lawrence Berkeley National Laboratory"/>
            <person name="Harder C.B."/>
            <person name="Miyauchi S."/>
            <person name="Viragh M."/>
            <person name="Kuo A."/>
            <person name="Thoen E."/>
            <person name="Andreopoulos B."/>
            <person name="Lu D."/>
            <person name="Skrede I."/>
            <person name="Drula E."/>
            <person name="Henrissat B."/>
            <person name="Morin E."/>
            <person name="Kohler A."/>
            <person name="Barry K."/>
            <person name="LaButti K."/>
            <person name="Morin E."/>
            <person name="Salamov A."/>
            <person name="Lipzen A."/>
            <person name="Mereny Z."/>
            <person name="Hegedus B."/>
            <person name="Baldrian P."/>
            <person name="Stursova M."/>
            <person name="Weitz H."/>
            <person name="Taylor A."/>
            <person name="Grigoriev I.V."/>
            <person name="Nagy L.G."/>
            <person name="Martin F."/>
            <person name="Kauserud H."/>
        </authorList>
    </citation>
    <scope>NUCLEOTIDE SEQUENCE</scope>
    <source>
        <strain evidence="1">CBHHK182m</strain>
    </source>
</reference>
<name>A0AAD7HBE2_9AGAR</name>
<accession>A0AAD7HBE2</accession>
<dbReference type="InterPro" id="IPR032675">
    <property type="entry name" value="LRR_dom_sf"/>
</dbReference>
<dbReference type="AlphaFoldDB" id="A0AAD7HBE2"/>
<keyword evidence="2" id="KW-1185">Reference proteome</keyword>
<evidence type="ECO:0000313" key="2">
    <source>
        <dbReference type="Proteomes" id="UP001215598"/>
    </source>
</evidence>
<dbReference type="Proteomes" id="UP001215598">
    <property type="component" value="Unassembled WGS sequence"/>
</dbReference>
<gene>
    <name evidence="1" type="ORF">B0H16DRAFT_1740959</name>
</gene>
<evidence type="ECO:0000313" key="1">
    <source>
        <dbReference type="EMBL" id="KAJ7716872.1"/>
    </source>
</evidence>
<dbReference type="Gene3D" id="3.80.10.10">
    <property type="entry name" value="Ribonuclease Inhibitor"/>
    <property type="match status" value="1"/>
</dbReference>
<proteinExistence type="predicted"/>
<protein>
    <submittedName>
        <fullName evidence="1">Uncharacterized protein</fullName>
    </submittedName>
</protein>
<comment type="caution">
    <text evidence="1">The sequence shown here is derived from an EMBL/GenBank/DDBJ whole genome shotgun (WGS) entry which is preliminary data.</text>
</comment>
<dbReference type="EMBL" id="JARKIB010000285">
    <property type="protein sequence ID" value="KAJ7716872.1"/>
    <property type="molecule type" value="Genomic_DNA"/>
</dbReference>
<organism evidence="1 2">
    <name type="scientific">Mycena metata</name>
    <dbReference type="NCBI Taxonomy" id="1033252"/>
    <lineage>
        <taxon>Eukaryota</taxon>
        <taxon>Fungi</taxon>
        <taxon>Dikarya</taxon>
        <taxon>Basidiomycota</taxon>
        <taxon>Agaricomycotina</taxon>
        <taxon>Agaricomycetes</taxon>
        <taxon>Agaricomycetidae</taxon>
        <taxon>Agaricales</taxon>
        <taxon>Marasmiineae</taxon>
        <taxon>Mycenaceae</taxon>
        <taxon>Mycena</taxon>
    </lineage>
</organism>